<feature type="compositionally biased region" description="Basic and acidic residues" evidence="1">
    <location>
        <begin position="43"/>
        <end position="53"/>
    </location>
</feature>
<sequence>PEEKKKKLKTSHDHSSLLEDTSSNGGSRDVKEWTEMNFLAGKDTSKKQTDKNKQKASSGQEFPAMTDFYVNRTFMLNSNGNNFGSHHERYNSGGQLSQDSMFDYENDDSGPHHEMAVDVPDNFIANFKSAPRYPSSWSTGGTSQTITSSKTKSANKEGDKPRSQLPLTDNGSIQHQQQQPTPLELERLHRHQEALKKRREEERKQQAEEEFLRASLRESKKLQAL</sequence>
<feature type="compositionally biased region" description="Polar residues" evidence="1">
    <location>
        <begin position="165"/>
        <end position="181"/>
    </location>
</feature>
<reference evidence="2" key="1">
    <citation type="submission" date="2014-12" db="EMBL/GenBank/DDBJ databases">
        <title>Insight into the proteome of Arion vulgaris.</title>
        <authorList>
            <person name="Aradska J."/>
            <person name="Bulat T."/>
            <person name="Smidak R."/>
            <person name="Sarate P."/>
            <person name="Gangsoo J."/>
            <person name="Sialana F."/>
            <person name="Bilban M."/>
            <person name="Lubec G."/>
        </authorList>
    </citation>
    <scope>NUCLEOTIDE SEQUENCE</scope>
    <source>
        <tissue evidence="2">Skin</tissue>
    </source>
</reference>
<feature type="compositionally biased region" description="Low complexity" evidence="1">
    <location>
        <begin position="135"/>
        <end position="152"/>
    </location>
</feature>
<evidence type="ECO:0000313" key="2">
    <source>
        <dbReference type="EMBL" id="CEK61543.1"/>
    </source>
</evidence>
<accession>A0A0B6YZ75</accession>
<feature type="compositionally biased region" description="Basic and acidic residues" evidence="1">
    <location>
        <begin position="184"/>
        <end position="208"/>
    </location>
</feature>
<feature type="region of interest" description="Disordered" evidence="1">
    <location>
        <begin position="1"/>
        <end position="63"/>
    </location>
</feature>
<organism evidence="2">
    <name type="scientific">Arion vulgaris</name>
    <dbReference type="NCBI Taxonomy" id="1028688"/>
    <lineage>
        <taxon>Eukaryota</taxon>
        <taxon>Metazoa</taxon>
        <taxon>Spiralia</taxon>
        <taxon>Lophotrochozoa</taxon>
        <taxon>Mollusca</taxon>
        <taxon>Gastropoda</taxon>
        <taxon>Heterobranchia</taxon>
        <taxon>Euthyneura</taxon>
        <taxon>Panpulmonata</taxon>
        <taxon>Eupulmonata</taxon>
        <taxon>Stylommatophora</taxon>
        <taxon>Helicina</taxon>
        <taxon>Arionoidea</taxon>
        <taxon>Arionidae</taxon>
        <taxon>Arion</taxon>
    </lineage>
</organism>
<dbReference type="EMBL" id="HACG01014678">
    <property type="protein sequence ID" value="CEK61543.1"/>
    <property type="molecule type" value="Transcribed_RNA"/>
</dbReference>
<name>A0A0B6YZ75_9EUPU</name>
<dbReference type="AlphaFoldDB" id="A0A0B6YZ75"/>
<gene>
    <name evidence="2" type="primary">ORF42548</name>
</gene>
<feature type="region of interest" description="Disordered" evidence="1">
    <location>
        <begin position="132"/>
        <end position="208"/>
    </location>
</feature>
<feature type="non-terminal residue" evidence="2">
    <location>
        <position position="1"/>
    </location>
</feature>
<proteinExistence type="predicted"/>
<feature type="region of interest" description="Disordered" evidence="1">
    <location>
        <begin position="80"/>
        <end position="116"/>
    </location>
</feature>
<feature type="non-terminal residue" evidence="2">
    <location>
        <position position="225"/>
    </location>
</feature>
<feature type="compositionally biased region" description="Basic and acidic residues" evidence="1">
    <location>
        <begin position="1"/>
        <end position="17"/>
    </location>
</feature>
<evidence type="ECO:0000256" key="1">
    <source>
        <dbReference type="SAM" id="MobiDB-lite"/>
    </source>
</evidence>
<protein>
    <submittedName>
        <fullName evidence="2">Uncharacterized protein</fullName>
    </submittedName>
</protein>